<reference evidence="1" key="2">
    <citation type="journal article" date="2015" name="Data Brief">
        <title>Shoot transcriptome of the giant reed, Arundo donax.</title>
        <authorList>
            <person name="Barrero R.A."/>
            <person name="Guerrero F.D."/>
            <person name="Moolhuijzen P."/>
            <person name="Goolsby J.A."/>
            <person name="Tidwell J."/>
            <person name="Bellgard S.E."/>
            <person name="Bellgard M.I."/>
        </authorList>
    </citation>
    <scope>NUCLEOTIDE SEQUENCE</scope>
    <source>
        <tissue evidence="1">Shoot tissue taken approximately 20 cm above the soil surface</tissue>
    </source>
</reference>
<evidence type="ECO:0000313" key="1">
    <source>
        <dbReference type="EMBL" id="JAD68404.1"/>
    </source>
</evidence>
<name>A0A0A9BWF4_ARUDO</name>
<reference evidence="1" key="1">
    <citation type="submission" date="2014-09" db="EMBL/GenBank/DDBJ databases">
        <authorList>
            <person name="Magalhaes I.L.F."/>
            <person name="Oliveira U."/>
            <person name="Santos F.R."/>
            <person name="Vidigal T.H.D.A."/>
            <person name="Brescovit A.D."/>
            <person name="Santos A.J."/>
        </authorList>
    </citation>
    <scope>NUCLEOTIDE SEQUENCE</scope>
    <source>
        <tissue evidence="1">Shoot tissue taken approximately 20 cm above the soil surface</tissue>
    </source>
</reference>
<dbReference type="AlphaFoldDB" id="A0A0A9BWF4"/>
<protein>
    <submittedName>
        <fullName evidence="1">Uncharacterized protein</fullName>
    </submittedName>
</protein>
<dbReference type="EMBL" id="GBRH01229491">
    <property type="protein sequence ID" value="JAD68404.1"/>
    <property type="molecule type" value="Transcribed_RNA"/>
</dbReference>
<proteinExistence type="predicted"/>
<organism evidence="1">
    <name type="scientific">Arundo donax</name>
    <name type="common">Giant reed</name>
    <name type="synonym">Donax arundinaceus</name>
    <dbReference type="NCBI Taxonomy" id="35708"/>
    <lineage>
        <taxon>Eukaryota</taxon>
        <taxon>Viridiplantae</taxon>
        <taxon>Streptophyta</taxon>
        <taxon>Embryophyta</taxon>
        <taxon>Tracheophyta</taxon>
        <taxon>Spermatophyta</taxon>
        <taxon>Magnoliopsida</taxon>
        <taxon>Liliopsida</taxon>
        <taxon>Poales</taxon>
        <taxon>Poaceae</taxon>
        <taxon>PACMAD clade</taxon>
        <taxon>Arundinoideae</taxon>
        <taxon>Arundineae</taxon>
        <taxon>Arundo</taxon>
    </lineage>
</organism>
<accession>A0A0A9BWF4</accession>
<sequence>MPNFLAISGRFLRSDWKLPARTRGLVVMRNNNQQ</sequence>